<gene>
    <name evidence="2" type="ORF">GCM10022254_29680</name>
</gene>
<dbReference type="RefSeq" id="WP_344896123.1">
    <property type="nucleotide sequence ID" value="NZ_BAABAS010000006.1"/>
</dbReference>
<protein>
    <recommendedName>
        <fullName evidence="1">N-acetyltransferase domain-containing protein</fullName>
    </recommendedName>
</protein>
<dbReference type="Proteomes" id="UP001501710">
    <property type="component" value="Unassembled WGS sequence"/>
</dbReference>
<dbReference type="Gene3D" id="3.40.630.30">
    <property type="match status" value="1"/>
</dbReference>
<dbReference type="CDD" id="cd04301">
    <property type="entry name" value="NAT_SF"/>
    <property type="match status" value="1"/>
</dbReference>
<proteinExistence type="predicted"/>
<feature type="domain" description="N-acetyltransferase" evidence="1">
    <location>
        <begin position="24"/>
        <end position="180"/>
    </location>
</feature>
<name>A0ABP8C0Z2_9ACTN</name>
<dbReference type="EMBL" id="BAABAS010000006">
    <property type="protein sequence ID" value="GAA4231711.1"/>
    <property type="molecule type" value="Genomic_DNA"/>
</dbReference>
<evidence type="ECO:0000313" key="2">
    <source>
        <dbReference type="EMBL" id="GAA4231711.1"/>
    </source>
</evidence>
<keyword evidence="3" id="KW-1185">Reference proteome</keyword>
<accession>A0ABP8C0Z2</accession>
<evidence type="ECO:0000313" key="3">
    <source>
        <dbReference type="Proteomes" id="UP001501710"/>
    </source>
</evidence>
<reference evidence="3" key="1">
    <citation type="journal article" date="2019" name="Int. J. Syst. Evol. Microbiol.">
        <title>The Global Catalogue of Microorganisms (GCM) 10K type strain sequencing project: providing services to taxonomists for standard genome sequencing and annotation.</title>
        <authorList>
            <consortium name="The Broad Institute Genomics Platform"/>
            <consortium name="The Broad Institute Genome Sequencing Center for Infectious Disease"/>
            <person name="Wu L."/>
            <person name="Ma J."/>
        </authorList>
    </citation>
    <scope>NUCLEOTIDE SEQUENCE [LARGE SCALE GENOMIC DNA]</scope>
    <source>
        <strain evidence="3">JCM 17440</strain>
    </source>
</reference>
<dbReference type="Pfam" id="PF00583">
    <property type="entry name" value="Acetyltransf_1"/>
    <property type="match status" value="1"/>
</dbReference>
<sequence length="262" mass="28670">MAFPEGQKPDESVGQGGNGEFEFVEVADVDDDVFDRLYRDVLQQAFPPSELGNLETLKAEYRPPPPGNAGTVALDGGEPVGAALGEYSTVSGVMLLSYLAVRGDMRGRGLGTKLLGRALPLWRKTFGPVATLAEVEDPRCHRAGPHGDPVARLRLYDRIGARMLPLAYLQPALNVGLPRVRGMLLICLDPELDAVPRGALLAFLDEYVIFCEGEKALRNEPEFRAQRDRILALPEDVPLWSLSRVAEVPRTEFETVLPHSEG</sequence>
<evidence type="ECO:0000259" key="1">
    <source>
        <dbReference type="PROSITE" id="PS51186"/>
    </source>
</evidence>
<dbReference type="InterPro" id="IPR000182">
    <property type="entry name" value="GNAT_dom"/>
</dbReference>
<dbReference type="SUPFAM" id="SSF55729">
    <property type="entry name" value="Acyl-CoA N-acyltransferases (Nat)"/>
    <property type="match status" value="1"/>
</dbReference>
<dbReference type="PROSITE" id="PS51186">
    <property type="entry name" value="GNAT"/>
    <property type="match status" value="1"/>
</dbReference>
<comment type="caution">
    <text evidence="2">The sequence shown here is derived from an EMBL/GenBank/DDBJ whole genome shotgun (WGS) entry which is preliminary data.</text>
</comment>
<organism evidence="2 3">
    <name type="scientific">Actinomadura meridiana</name>
    <dbReference type="NCBI Taxonomy" id="559626"/>
    <lineage>
        <taxon>Bacteria</taxon>
        <taxon>Bacillati</taxon>
        <taxon>Actinomycetota</taxon>
        <taxon>Actinomycetes</taxon>
        <taxon>Streptosporangiales</taxon>
        <taxon>Thermomonosporaceae</taxon>
        <taxon>Actinomadura</taxon>
    </lineage>
</organism>
<dbReference type="InterPro" id="IPR016181">
    <property type="entry name" value="Acyl_CoA_acyltransferase"/>
</dbReference>